<evidence type="ECO:0000313" key="2">
    <source>
        <dbReference type="Proteomes" id="UP000821845"/>
    </source>
</evidence>
<comment type="caution">
    <text evidence="1">The sequence shown here is derived from an EMBL/GenBank/DDBJ whole genome shotgun (WGS) entry which is preliminary data.</text>
</comment>
<dbReference type="Proteomes" id="UP000821845">
    <property type="component" value="Chromosome 8"/>
</dbReference>
<accession>A0ACB7RTT7</accession>
<organism evidence="1 2">
    <name type="scientific">Hyalomma asiaticum</name>
    <name type="common">Tick</name>
    <dbReference type="NCBI Taxonomy" id="266040"/>
    <lineage>
        <taxon>Eukaryota</taxon>
        <taxon>Metazoa</taxon>
        <taxon>Ecdysozoa</taxon>
        <taxon>Arthropoda</taxon>
        <taxon>Chelicerata</taxon>
        <taxon>Arachnida</taxon>
        <taxon>Acari</taxon>
        <taxon>Parasitiformes</taxon>
        <taxon>Ixodida</taxon>
        <taxon>Ixodoidea</taxon>
        <taxon>Ixodidae</taxon>
        <taxon>Hyalomminae</taxon>
        <taxon>Hyalomma</taxon>
    </lineage>
</organism>
<evidence type="ECO:0000313" key="1">
    <source>
        <dbReference type="EMBL" id="KAH6924798.1"/>
    </source>
</evidence>
<dbReference type="EMBL" id="CM023488">
    <property type="protein sequence ID" value="KAH6924798.1"/>
    <property type="molecule type" value="Genomic_DNA"/>
</dbReference>
<sequence>MWLQYLASGNWLNAYVAMEESLRTSRLQDTDRYAVYAPAFVRLKQRACVEDFLGEPCPVQPLDCLMAALFVRAYLPRDVLSRREPVTWERALQYLPHFLASRLSEEALAYLCAYPVFLGENGSQCTTECTSAASAQPCLNPELYSASEETPSRTRCEAHEGMKTEPGTSNASLEEKATPSPESGKEYPSVASESSSILPWLTSYLSKCPKEPTPSDALFQESARKANVELKRDDDPINEDADKTVYLDVPPGPSLRPRNSPDGIADTHTLRKQDMLFAAIQGLARRQHDPLRNAYVYSTLDEVNKTPASRNTAADSCQHIEELQGALSRMSIAPSSTESTPAGGVANLQPERAGNL</sequence>
<name>A0ACB7RTT7_HYAAI</name>
<protein>
    <submittedName>
        <fullName evidence="1">Uncharacterized protein</fullName>
    </submittedName>
</protein>
<gene>
    <name evidence="1" type="ORF">HPB50_025128</name>
</gene>
<reference evidence="1" key="1">
    <citation type="submission" date="2020-05" db="EMBL/GenBank/DDBJ databases">
        <title>Large-scale comparative analyses of tick genomes elucidate their genetic diversity and vector capacities.</title>
        <authorList>
            <person name="Jia N."/>
            <person name="Wang J."/>
            <person name="Shi W."/>
            <person name="Du L."/>
            <person name="Sun Y."/>
            <person name="Zhan W."/>
            <person name="Jiang J."/>
            <person name="Wang Q."/>
            <person name="Zhang B."/>
            <person name="Ji P."/>
            <person name="Sakyi L.B."/>
            <person name="Cui X."/>
            <person name="Yuan T."/>
            <person name="Jiang B."/>
            <person name="Yang W."/>
            <person name="Lam T.T.-Y."/>
            <person name="Chang Q."/>
            <person name="Ding S."/>
            <person name="Wang X."/>
            <person name="Zhu J."/>
            <person name="Ruan X."/>
            <person name="Zhao L."/>
            <person name="Wei J."/>
            <person name="Que T."/>
            <person name="Du C."/>
            <person name="Cheng J."/>
            <person name="Dai P."/>
            <person name="Han X."/>
            <person name="Huang E."/>
            <person name="Gao Y."/>
            <person name="Liu J."/>
            <person name="Shao H."/>
            <person name="Ye R."/>
            <person name="Li L."/>
            <person name="Wei W."/>
            <person name="Wang X."/>
            <person name="Wang C."/>
            <person name="Yang T."/>
            <person name="Huo Q."/>
            <person name="Li W."/>
            <person name="Guo W."/>
            <person name="Chen H."/>
            <person name="Zhou L."/>
            <person name="Ni X."/>
            <person name="Tian J."/>
            <person name="Zhou Y."/>
            <person name="Sheng Y."/>
            <person name="Liu T."/>
            <person name="Pan Y."/>
            <person name="Xia L."/>
            <person name="Li J."/>
            <person name="Zhao F."/>
            <person name="Cao W."/>
        </authorList>
    </citation>
    <scope>NUCLEOTIDE SEQUENCE</scope>
    <source>
        <strain evidence="1">Hyas-2018</strain>
    </source>
</reference>
<keyword evidence="2" id="KW-1185">Reference proteome</keyword>
<proteinExistence type="predicted"/>